<dbReference type="InterPro" id="IPR038190">
    <property type="entry name" value="SRI_sf"/>
</dbReference>
<feature type="compositionally biased region" description="Polar residues" evidence="1">
    <location>
        <begin position="130"/>
        <end position="142"/>
    </location>
</feature>
<dbReference type="Gene3D" id="1.10.1740.100">
    <property type="entry name" value="Set2, Rpb1 interacting domain"/>
    <property type="match status" value="1"/>
</dbReference>
<dbReference type="GO" id="GO:0010468">
    <property type="term" value="P:regulation of gene expression"/>
    <property type="evidence" value="ECO:0007669"/>
    <property type="project" value="TreeGrafter"/>
</dbReference>
<dbReference type="InterPro" id="IPR042294">
    <property type="entry name" value="SETD2_animal"/>
</dbReference>
<proteinExistence type="predicted"/>
<sequence length="253" mass="28270">MREEENEAKTESVQKTGFIKGPVLKGVASSRFLPKGPKTKVNLEEQGRQKVSFSFSLTKKLTTPPIVQIYAQAILQYIQGQQIFTAHPQAVVIQPTAAVTTLVTPGQPQPLQPLEMVVTNNLLDLPPPSSQTKNHCLTSQLEDSPRSRREDLLLPCDHKADSVGSAYLESPGDDASLEYEAEIDLRMPTYDENPMKTSKKPKTEEEDTSSELAKKSKEVFRKEMSQFIVQCLNPYWTPDCKVGRITTTDDFNT</sequence>
<evidence type="ECO:0000313" key="3">
    <source>
        <dbReference type="Proteomes" id="UP000006813"/>
    </source>
</evidence>
<dbReference type="AlphaFoldDB" id="G5C0L9"/>
<dbReference type="GO" id="GO:0032259">
    <property type="term" value="P:methylation"/>
    <property type="evidence" value="ECO:0007669"/>
    <property type="project" value="UniProtKB-KW"/>
</dbReference>
<dbReference type="GO" id="GO:0005694">
    <property type="term" value="C:chromosome"/>
    <property type="evidence" value="ECO:0007669"/>
    <property type="project" value="TreeGrafter"/>
</dbReference>
<feature type="region of interest" description="Disordered" evidence="1">
    <location>
        <begin position="125"/>
        <end position="148"/>
    </location>
</feature>
<dbReference type="PANTHER" id="PTHR46711:SF1">
    <property type="entry name" value="HISTONE-LYSINE N-METHYLTRANSFERASE SETD2"/>
    <property type="match status" value="1"/>
</dbReference>
<dbReference type="InParanoid" id="G5C0L9"/>
<reference evidence="2 3" key="1">
    <citation type="journal article" date="2011" name="Nature">
        <title>Genome sequencing reveals insights into physiology and longevity of the naked mole rat.</title>
        <authorList>
            <person name="Kim E.B."/>
            <person name="Fang X."/>
            <person name="Fushan A.A."/>
            <person name="Huang Z."/>
            <person name="Lobanov A.V."/>
            <person name="Han L."/>
            <person name="Marino S.M."/>
            <person name="Sun X."/>
            <person name="Turanov A.A."/>
            <person name="Yang P."/>
            <person name="Yim S.H."/>
            <person name="Zhao X."/>
            <person name="Kasaikina M.V."/>
            <person name="Stoletzki N."/>
            <person name="Peng C."/>
            <person name="Polak P."/>
            <person name="Xiong Z."/>
            <person name="Kiezun A."/>
            <person name="Zhu Y."/>
            <person name="Chen Y."/>
            <person name="Kryukov G.V."/>
            <person name="Zhang Q."/>
            <person name="Peshkin L."/>
            <person name="Yang L."/>
            <person name="Bronson R.T."/>
            <person name="Buffenstein R."/>
            <person name="Wang B."/>
            <person name="Han C."/>
            <person name="Li Q."/>
            <person name="Chen L."/>
            <person name="Zhao W."/>
            <person name="Sunyaev S.R."/>
            <person name="Park T.J."/>
            <person name="Zhang G."/>
            <person name="Wang J."/>
            <person name="Gladyshev V.N."/>
        </authorList>
    </citation>
    <scope>NUCLEOTIDE SEQUENCE [LARGE SCALE GENOMIC DNA]</scope>
</reference>
<dbReference type="STRING" id="10181.G5C0L9"/>
<organism evidence="2 3">
    <name type="scientific">Heterocephalus glaber</name>
    <name type="common">Naked mole rat</name>
    <dbReference type="NCBI Taxonomy" id="10181"/>
    <lineage>
        <taxon>Eukaryota</taxon>
        <taxon>Metazoa</taxon>
        <taxon>Chordata</taxon>
        <taxon>Craniata</taxon>
        <taxon>Vertebrata</taxon>
        <taxon>Euteleostomi</taxon>
        <taxon>Mammalia</taxon>
        <taxon>Eutheria</taxon>
        <taxon>Euarchontoglires</taxon>
        <taxon>Glires</taxon>
        <taxon>Rodentia</taxon>
        <taxon>Hystricomorpha</taxon>
        <taxon>Bathyergidae</taxon>
        <taxon>Heterocephalus</taxon>
    </lineage>
</organism>
<dbReference type="Proteomes" id="UP000006813">
    <property type="component" value="Unassembled WGS sequence"/>
</dbReference>
<accession>G5C0L9</accession>
<evidence type="ECO:0000313" key="2">
    <source>
        <dbReference type="EMBL" id="EHB15080.1"/>
    </source>
</evidence>
<keyword evidence="2" id="KW-0489">Methyltransferase</keyword>
<dbReference type="PANTHER" id="PTHR46711">
    <property type="entry name" value="HISTONE-LYSINE N-METHYLTRANSFERASE SETD2"/>
    <property type="match status" value="1"/>
</dbReference>
<protein>
    <submittedName>
        <fullName evidence="2">Histone-lysine N-methyltransferase SETD2</fullName>
    </submittedName>
</protein>
<keyword evidence="2" id="KW-0808">Transferase</keyword>
<name>G5C0L9_HETGA</name>
<gene>
    <name evidence="2" type="ORF">GW7_14927</name>
</gene>
<feature type="region of interest" description="Disordered" evidence="1">
    <location>
        <begin position="187"/>
        <end position="213"/>
    </location>
</feature>
<dbReference type="GO" id="GO:0005634">
    <property type="term" value="C:nucleus"/>
    <property type="evidence" value="ECO:0007669"/>
    <property type="project" value="TreeGrafter"/>
</dbReference>
<dbReference type="EMBL" id="JH172721">
    <property type="protein sequence ID" value="EHB15080.1"/>
    <property type="molecule type" value="Genomic_DNA"/>
</dbReference>
<evidence type="ECO:0000256" key="1">
    <source>
        <dbReference type="SAM" id="MobiDB-lite"/>
    </source>
</evidence>
<dbReference type="GO" id="GO:0046975">
    <property type="term" value="F:histone H3K36 methyltransferase activity"/>
    <property type="evidence" value="ECO:0007669"/>
    <property type="project" value="InterPro"/>
</dbReference>